<dbReference type="PANTHER" id="PTHR11783">
    <property type="entry name" value="SULFOTRANSFERASE SULT"/>
    <property type="match status" value="1"/>
</dbReference>
<dbReference type="SUPFAM" id="SSF52540">
    <property type="entry name" value="P-loop containing nucleoside triphosphate hydrolases"/>
    <property type="match status" value="1"/>
</dbReference>
<feature type="domain" description="Sulfotransferase" evidence="5">
    <location>
        <begin position="48"/>
        <end position="255"/>
    </location>
</feature>
<dbReference type="RefSeq" id="WP_395810512.1">
    <property type="nucleotide sequence ID" value="NZ_CP043494.1"/>
</dbReference>
<proteinExistence type="inferred from homology"/>
<reference evidence="6 7" key="1">
    <citation type="submission" date="2019-08" db="EMBL/GenBank/DDBJ databases">
        <title>Archangium and Cystobacter genomes.</title>
        <authorList>
            <person name="Chen I.-C.K."/>
            <person name="Wielgoss S."/>
        </authorList>
    </citation>
    <scope>NUCLEOTIDE SEQUENCE [LARGE SCALE GENOMIC DNA]</scope>
    <source>
        <strain evidence="6 7">Cbm 6</strain>
    </source>
</reference>
<evidence type="ECO:0000256" key="1">
    <source>
        <dbReference type="ARBA" id="ARBA00005771"/>
    </source>
</evidence>
<evidence type="ECO:0000259" key="5">
    <source>
        <dbReference type="Pfam" id="PF00685"/>
    </source>
</evidence>
<evidence type="ECO:0000256" key="2">
    <source>
        <dbReference type="ARBA" id="ARBA00022679"/>
    </source>
</evidence>
<feature type="transmembrane region" description="Helical" evidence="4">
    <location>
        <begin position="12"/>
        <end position="31"/>
    </location>
</feature>
<dbReference type="Pfam" id="PF00685">
    <property type="entry name" value="Sulfotransfer_1"/>
    <property type="match status" value="1"/>
</dbReference>
<name>A0ABY9X653_9BACT</name>
<keyword evidence="7" id="KW-1185">Reference proteome</keyword>
<keyword evidence="4" id="KW-0472">Membrane</keyword>
<evidence type="ECO:0000256" key="4">
    <source>
        <dbReference type="SAM" id="Phobius"/>
    </source>
</evidence>
<dbReference type="Gene3D" id="3.40.50.300">
    <property type="entry name" value="P-loop containing nucleotide triphosphate hydrolases"/>
    <property type="match status" value="1"/>
</dbReference>
<keyword evidence="4" id="KW-1133">Transmembrane helix</keyword>
<keyword evidence="2" id="KW-0808">Transferase</keyword>
<evidence type="ECO:0000313" key="6">
    <source>
        <dbReference type="EMBL" id="WNG50887.1"/>
    </source>
</evidence>
<accession>A0ABY9X653</accession>
<dbReference type="InterPro" id="IPR027417">
    <property type="entry name" value="P-loop_NTPase"/>
</dbReference>
<protein>
    <submittedName>
        <fullName evidence="6">Sulfotransferase domain-containing protein</fullName>
    </submittedName>
</protein>
<sequence>MHRRLLDYGITVLGLLASGVWGLMGPLHSLLMRLRWKRFRMYQFKTRPDDVFIVTYPKSGTTWMQMIAWQLKSGGSLDFRHIEDVVPFIDRCGPAELPRLEALESPRFFKSHLSYEDVPPGARYIYVVRNLKDVAVSYYYHHLLMEDFRGGLDVFVKMLVNRRTNGGSWARHVLSWLEHRNAPNVLFLSYEEMQADLPGTIRRVAQFSGIALDEERLPLLVEQCSVAFMKKLEARFDPRLSRRGNFVRKGETGEGLRELDATLQAALAAEEQQVLDRARVLDSSGALERLLRGEAPTNGAATEAEPQKQQKMG</sequence>
<feature type="region of interest" description="Disordered" evidence="3">
    <location>
        <begin position="290"/>
        <end position="313"/>
    </location>
</feature>
<gene>
    <name evidence="6" type="ORF">F0U60_47245</name>
</gene>
<evidence type="ECO:0000256" key="3">
    <source>
        <dbReference type="SAM" id="MobiDB-lite"/>
    </source>
</evidence>
<evidence type="ECO:0000313" key="7">
    <source>
        <dbReference type="Proteomes" id="UP001611383"/>
    </source>
</evidence>
<dbReference type="InterPro" id="IPR000863">
    <property type="entry name" value="Sulfotransferase_dom"/>
</dbReference>
<keyword evidence="4" id="KW-0812">Transmembrane</keyword>
<dbReference type="EMBL" id="CP043494">
    <property type="protein sequence ID" value="WNG50887.1"/>
    <property type="molecule type" value="Genomic_DNA"/>
</dbReference>
<organism evidence="6 7">
    <name type="scientific">Archangium minus</name>
    <dbReference type="NCBI Taxonomy" id="83450"/>
    <lineage>
        <taxon>Bacteria</taxon>
        <taxon>Pseudomonadati</taxon>
        <taxon>Myxococcota</taxon>
        <taxon>Myxococcia</taxon>
        <taxon>Myxococcales</taxon>
        <taxon>Cystobacterineae</taxon>
        <taxon>Archangiaceae</taxon>
        <taxon>Archangium</taxon>
    </lineage>
</organism>
<dbReference type="Proteomes" id="UP001611383">
    <property type="component" value="Chromosome"/>
</dbReference>
<comment type="similarity">
    <text evidence="1">Belongs to the sulfotransferase 1 family.</text>
</comment>